<dbReference type="RefSeq" id="WP_330606606.1">
    <property type="nucleotide sequence ID" value="NZ_JACRSZ010000012.1"/>
</dbReference>
<protein>
    <submittedName>
        <fullName evidence="2">DUF4428 domain-containing protein</fullName>
    </submittedName>
</protein>
<dbReference type="InterPro" id="IPR027872">
    <property type="entry name" value="DUF4428"/>
</dbReference>
<accession>A0ABR7NBJ5</accession>
<name>A0ABR7NBJ5_9FIRM</name>
<reference evidence="2 3" key="1">
    <citation type="submission" date="2020-08" db="EMBL/GenBank/DDBJ databases">
        <title>Genome public.</title>
        <authorList>
            <person name="Liu C."/>
            <person name="Sun Q."/>
        </authorList>
    </citation>
    <scope>NUCLEOTIDE SEQUENCE [LARGE SCALE GENOMIC DNA]</scope>
    <source>
        <strain evidence="2 3">NSJ-46</strain>
    </source>
</reference>
<dbReference type="Proteomes" id="UP000657421">
    <property type="component" value="Unassembled WGS sequence"/>
</dbReference>
<dbReference type="EMBL" id="JACRSZ010000012">
    <property type="protein sequence ID" value="MBC8573767.1"/>
    <property type="molecule type" value="Genomic_DNA"/>
</dbReference>
<feature type="domain" description="DUF4428" evidence="1">
    <location>
        <begin position="13"/>
        <end position="59"/>
    </location>
</feature>
<evidence type="ECO:0000313" key="3">
    <source>
        <dbReference type="Proteomes" id="UP000657421"/>
    </source>
</evidence>
<evidence type="ECO:0000259" key="1">
    <source>
        <dbReference type="Pfam" id="PF14471"/>
    </source>
</evidence>
<gene>
    <name evidence="2" type="ORF">H8716_11835</name>
</gene>
<proteinExistence type="predicted"/>
<keyword evidence="3" id="KW-1185">Reference proteome</keyword>
<dbReference type="Pfam" id="PF14471">
    <property type="entry name" value="DUF4428"/>
    <property type="match status" value="1"/>
</dbReference>
<evidence type="ECO:0000313" key="2">
    <source>
        <dbReference type="EMBL" id="MBC8573767.1"/>
    </source>
</evidence>
<organism evidence="2 3">
    <name type="scientific">Jingyaoa shaoxingensis</name>
    <dbReference type="NCBI Taxonomy" id="2763671"/>
    <lineage>
        <taxon>Bacteria</taxon>
        <taxon>Bacillati</taxon>
        <taxon>Bacillota</taxon>
        <taxon>Clostridia</taxon>
        <taxon>Lachnospirales</taxon>
        <taxon>Lachnospiraceae</taxon>
        <taxon>Jingyaoa</taxon>
    </lineage>
</organism>
<sequence>MGFLGKLFEKKVCDICGGEIGMLGNRKLDDGNLCKNCAKELSPWFSDRRHSTVEEIRQQLAYREDNKKKVQMFQITRDFKGSNAHVFIDDQHGWFTIASRINVENNPDILELSQITSCRLDVEQDRTEEFYEDKEGNEQSYDPPRYSYSYDYKIEIGVRAPWFNEMRMSLNTFSIPEHDRGRILDTENLGNQIVAALTQCQQPGNMGMAGRQMDDIGQQTYQQQVGQQPMYQQMGQPGCQPQIDTQPAARIKCDKCGWTPTDMINIPKFCPFCGDPIDWNDQVL</sequence>
<comment type="caution">
    <text evidence="2">The sequence shown here is derived from an EMBL/GenBank/DDBJ whole genome shotgun (WGS) entry which is preliminary data.</text>
</comment>